<organism evidence="1 3">
    <name type="scientific">Anaerostipes hadrus</name>
    <dbReference type="NCBI Taxonomy" id="649756"/>
    <lineage>
        <taxon>Bacteria</taxon>
        <taxon>Bacillati</taxon>
        <taxon>Bacillota</taxon>
        <taxon>Clostridia</taxon>
        <taxon>Lachnospirales</taxon>
        <taxon>Lachnospiraceae</taxon>
        <taxon>Anaerostipes</taxon>
    </lineage>
</organism>
<reference evidence="1 3" key="1">
    <citation type="journal article" date="2016" name="Sci. Rep.">
        <title>Accelerated dysbiosis of gut microbiota during aggravation of DSS-induced colitis by a butyrate-producing bacterium.</title>
        <authorList>
            <person name="Zhang Q."/>
            <person name="Wu Y."/>
            <person name="Wang J."/>
            <person name="Wu G."/>
            <person name="Long W."/>
            <person name="Xue Z."/>
            <person name="Wang L."/>
            <person name="Zhang X."/>
            <person name="Pang X."/>
            <person name="Zhao Y."/>
            <person name="Zhao L."/>
            <person name="Zhang C."/>
        </authorList>
    </citation>
    <scope>NUCLEOTIDE SEQUENCE [LARGE SCALE GENOMIC DNA]</scope>
    <source>
        <strain evidence="1 3">BPB5</strain>
    </source>
</reference>
<dbReference type="AlphaFoldDB" id="A0A174BVN6"/>
<dbReference type="EMBL" id="JAAITB010000008">
    <property type="protein sequence ID" value="NSJ78946.1"/>
    <property type="molecule type" value="Genomic_DNA"/>
</dbReference>
<dbReference type="EMBL" id="CP012098">
    <property type="protein sequence ID" value="AQP39881.1"/>
    <property type="molecule type" value="Genomic_DNA"/>
</dbReference>
<evidence type="ECO:0000313" key="4">
    <source>
        <dbReference type="Proteomes" id="UP001644750"/>
    </source>
</evidence>
<gene>
    <name evidence="1" type="ORF">DO83_09995</name>
    <name evidence="2" type="ORF">G5A72_04940</name>
</gene>
<dbReference type="RefSeq" id="WP_009204053.1">
    <property type="nucleotide sequence ID" value="NZ_BAABXM010000001.1"/>
</dbReference>
<accession>A0A174BVN6</accession>
<evidence type="ECO:0000313" key="1">
    <source>
        <dbReference type="EMBL" id="AQP39881.1"/>
    </source>
</evidence>
<dbReference type="InterPro" id="IPR006448">
    <property type="entry name" value="Phage_term_ssu_P27"/>
</dbReference>
<evidence type="ECO:0000313" key="3">
    <source>
        <dbReference type="Proteomes" id="UP000188159"/>
    </source>
</evidence>
<dbReference type="Pfam" id="PF05119">
    <property type="entry name" value="Terminase_4"/>
    <property type="match status" value="1"/>
</dbReference>
<dbReference type="Proteomes" id="UP000188159">
    <property type="component" value="Chromosome"/>
</dbReference>
<name>A0A174BVN6_ANAHA</name>
<protein>
    <submittedName>
        <fullName evidence="1 2">Terminase</fullName>
    </submittedName>
</protein>
<reference evidence="2" key="3">
    <citation type="submission" date="2020-02" db="EMBL/GenBank/DDBJ databases">
        <authorList>
            <person name="Littmann E."/>
            <person name="Sorbara M."/>
        </authorList>
    </citation>
    <scope>NUCLEOTIDE SEQUENCE</scope>
    <source>
        <strain evidence="2">MSK.14.57</strain>
    </source>
</reference>
<reference evidence="2 4" key="2">
    <citation type="journal article" date="2020" name="Cell Host Microbe">
        <title>Functional and Genomic Variation between Human-Derived Isolates of Lachnospiraceae Reveals Inter- and Intra-Species Diversity.</title>
        <authorList>
            <person name="Sorbara M.T."/>
            <person name="Littmann E.R."/>
            <person name="Fontana E."/>
            <person name="Moody T.U."/>
            <person name="Kohout C.E."/>
            <person name="Gjonbalaj M."/>
            <person name="Eaton V."/>
            <person name="Seok R."/>
            <person name="Leiner I.M."/>
            <person name="Pamer E.G."/>
        </authorList>
    </citation>
    <scope>NUCLEOTIDE SEQUENCE [LARGE SCALE GENOMIC DNA]</scope>
    <source>
        <strain evidence="2 4">MSK.14.57</strain>
    </source>
</reference>
<sequence>MPRKRKPLATQKGNLTVAQQEDKKLEERLVLTGKETLAKPPTWLIDARAKNEFKRLVKEFEKMEIDVIGNLDVNNLGCYCNAFSYYISVTKQLKKENKVIKKPTQNGEILVKNPLCDLQKMYSEEMRKFASMCGLTIDSRLKAATIAREGIDNEINDEFGDI</sequence>
<dbReference type="NCBIfam" id="TIGR01558">
    <property type="entry name" value="sm_term_P27"/>
    <property type="match status" value="1"/>
</dbReference>
<proteinExistence type="predicted"/>
<evidence type="ECO:0000313" key="2">
    <source>
        <dbReference type="EMBL" id="NSJ78946.1"/>
    </source>
</evidence>
<keyword evidence="4" id="KW-1185">Reference proteome</keyword>
<dbReference type="Proteomes" id="UP001644750">
    <property type="component" value="Unassembled WGS sequence"/>
</dbReference>